<dbReference type="STRING" id="60517.A0A158R8Z0"/>
<evidence type="ECO:0000256" key="2">
    <source>
        <dbReference type="ARBA" id="ARBA00022737"/>
    </source>
</evidence>
<dbReference type="SUPFAM" id="SSF49265">
    <property type="entry name" value="Fibronectin type III"/>
    <property type="match status" value="2"/>
</dbReference>
<dbReference type="PROSITE" id="PS50853">
    <property type="entry name" value="FN3"/>
    <property type="match status" value="3"/>
</dbReference>
<dbReference type="Proteomes" id="UP000282613">
    <property type="component" value="Unassembled WGS sequence"/>
</dbReference>
<dbReference type="InterPro" id="IPR013783">
    <property type="entry name" value="Ig-like_fold"/>
</dbReference>
<dbReference type="InterPro" id="IPR036179">
    <property type="entry name" value="Ig-like_dom_sf"/>
</dbReference>
<evidence type="ECO:0000256" key="3">
    <source>
        <dbReference type="ARBA" id="ARBA00023157"/>
    </source>
</evidence>
<feature type="domain" description="Fibronectin type-III" evidence="7">
    <location>
        <begin position="288"/>
        <end position="404"/>
    </location>
</feature>
<name>A0A158R8Z0_TAEAS</name>
<evidence type="ECO:0000256" key="4">
    <source>
        <dbReference type="ARBA" id="ARBA00023180"/>
    </source>
</evidence>
<evidence type="ECO:0000259" key="6">
    <source>
        <dbReference type="PROSITE" id="PS50835"/>
    </source>
</evidence>
<evidence type="ECO:0000256" key="1">
    <source>
        <dbReference type="ARBA" id="ARBA00022729"/>
    </source>
</evidence>
<dbReference type="PANTHER" id="PTHR44170">
    <property type="entry name" value="PROTEIN SIDEKICK"/>
    <property type="match status" value="1"/>
</dbReference>
<dbReference type="InterPro" id="IPR003598">
    <property type="entry name" value="Ig_sub2"/>
</dbReference>
<gene>
    <name evidence="8" type="ORF">TASK_LOCUS6360</name>
</gene>
<reference evidence="10" key="1">
    <citation type="submission" date="2016-04" db="UniProtKB">
        <authorList>
            <consortium name="WormBaseParasite"/>
        </authorList>
    </citation>
    <scope>IDENTIFICATION</scope>
</reference>
<feature type="domain" description="Fibronectin type-III" evidence="7">
    <location>
        <begin position="409"/>
        <end position="502"/>
    </location>
</feature>
<dbReference type="InterPro" id="IPR007110">
    <property type="entry name" value="Ig-like_dom"/>
</dbReference>
<proteinExistence type="predicted"/>
<organism evidence="10">
    <name type="scientific">Taenia asiatica</name>
    <name type="common">Asian tapeworm</name>
    <dbReference type="NCBI Taxonomy" id="60517"/>
    <lineage>
        <taxon>Eukaryota</taxon>
        <taxon>Metazoa</taxon>
        <taxon>Spiralia</taxon>
        <taxon>Lophotrochozoa</taxon>
        <taxon>Platyhelminthes</taxon>
        <taxon>Cestoda</taxon>
        <taxon>Eucestoda</taxon>
        <taxon>Cyclophyllidea</taxon>
        <taxon>Taeniidae</taxon>
        <taxon>Taenia</taxon>
    </lineage>
</organism>
<dbReference type="InterPro" id="IPR013098">
    <property type="entry name" value="Ig_I-set"/>
</dbReference>
<dbReference type="FunFam" id="2.60.40.10:FF:000036">
    <property type="entry name" value="receptor-type tyrosine-protein phosphatase delta isoform X1"/>
    <property type="match status" value="1"/>
</dbReference>
<keyword evidence="9" id="KW-1185">Reference proteome</keyword>
<dbReference type="Pfam" id="PF07679">
    <property type="entry name" value="I-set"/>
    <property type="match status" value="3"/>
</dbReference>
<dbReference type="CDD" id="cd00063">
    <property type="entry name" value="FN3"/>
    <property type="match status" value="3"/>
</dbReference>
<dbReference type="EMBL" id="UYRS01018492">
    <property type="protein sequence ID" value="VDK36551.1"/>
    <property type="molecule type" value="Genomic_DNA"/>
</dbReference>
<dbReference type="SMART" id="SM00408">
    <property type="entry name" value="IGc2"/>
    <property type="match status" value="2"/>
</dbReference>
<dbReference type="Gene3D" id="2.60.40.10">
    <property type="entry name" value="Immunoglobulins"/>
    <property type="match status" value="6"/>
</dbReference>
<dbReference type="PROSITE" id="PS50835">
    <property type="entry name" value="IG_LIKE"/>
    <property type="match status" value="3"/>
</dbReference>
<dbReference type="SMART" id="SM00409">
    <property type="entry name" value="IG"/>
    <property type="match status" value="2"/>
</dbReference>
<reference evidence="8 9" key="2">
    <citation type="submission" date="2018-11" db="EMBL/GenBank/DDBJ databases">
        <authorList>
            <consortium name="Pathogen Informatics"/>
        </authorList>
    </citation>
    <scope>NUCLEOTIDE SEQUENCE [LARGE SCALE GENOMIC DNA]</scope>
</reference>
<dbReference type="PANTHER" id="PTHR44170:SF6">
    <property type="entry name" value="CONTACTIN"/>
    <property type="match status" value="1"/>
</dbReference>
<dbReference type="InterPro" id="IPR003961">
    <property type="entry name" value="FN3_dom"/>
</dbReference>
<dbReference type="AlphaFoldDB" id="A0A158R8Z0"/>
<accession>A0A158R8Z0</accession>
<dbReference type="InterPro" id="IPR036116">
    <property type="entry name" value="FN3_sf"/>
</dbReference>
<dbReference type="InterPro" id="IPR003599">
    <property type="entry name" value="Ig_sub"/>
</dbReference>
<dbReference type="GO" id="GO:0098609">
    <property type="term" value="P:cell-cell adhesion"/>
    <property type="evidence" value="ECO:0007669"/>
    <property type="project" value="TreeGrafter"/>
</dbReference>
<keyword evidence="1" id="KW-0732">Signal</keyword>
<dbReference type="SUPFAM" id="SSF48726">
    <property type="entry name" value="Immunoglobulin"/>
    <property type="match status" value="3"/>
</dbReference>
<dbReference type="WBParaSite" id="TASK_0000635901-mRNA-1">
    <property type="protein sequence ID" value="TASK_0000635901-mRNA-1"/>
    <property type="gene ID" value="TASK_0000635901"/>
</dbReference>
<dbReference type="SMART" id="SM00060">
    <property type="entry name" value="FN3"/>
    <property type="match status" value="3"/>
</dbReference>
<evidence type="ECO:0000259" key="7">
    <source>
        <dbReference type="PROSITE" id="PS50853"/>
    </source>
</evidence>
<feature type="domain" description="Ig-like" evidence="6">
    <location>
        <begin position="201"/>
        <end position="281"/>
    </location>
</feature>
<evidence type="ECO:0000313" key="9">
    <source>
        <dbReference type="Proteomes" id="UP000282613"/>
    </source>
</evidence>
<feature type="domain" description="Ig-like" evidence="6">
    <location>
        <begin position="15"/>
        <end position="107"/>
    </location>
</feature>
<feature type="domain" description="Ig-like" evidence="6">
    <location>
        <begin position="129"/>
        <end position="165"/>
    </location>
</feature>
<keyword evidence="2" id="KW-0677">Repeat</keyword>
<evidence type="ECO:0000313" key="10">
    <source>
        <dbReference type="WBParaSite" id="TASK_0000635901-mRNA-1"/>
    </source>
</evidence>
<sequence>MRTLNLNSTSTLGQAQIVQAPKNVAVLEGEDALFFCGAEGNPEPTVDFLLDGQSGRLSGETGKIISIPGGGGSLLRLFKVTSKQDGIKVECVASNPVGSDKSSAQLKVYKYTDINFFSYYHLDVPAGFPKFVRSPKSQAVDVGKSVHLECEAEGTPELKFLWLKNEIPVQFQRKTRSFEYSTKYDYGGSFDRPNIDTFYPPTIIEQQDKVEVRPGKGANLSCTATGNPRPQVRWLTDQEKPLTEAVEWKAILFLTDVTEPRVYICVANNSLGRIQHLVRVEIIDVPRAPADLQCVERGPTYASLRWFPGRSSDETQPDSSRSLPVPITSYTLIVTDLDADNGRQALKRKLTDIAPWKVQLDGSVHLKVTDLKPDHRYTAEVYALSTKFGISDASNQITFKTLEMPPSGPPLSLHATATSSDSISISWKPPAEANGKILGYKVYYSKHLRNKLDQWQSLQTTKPQAVLQGLVKMATYYLKVNAYNSAGDGPLSDAFPIIVNPGEHGDGVDAEGGRRSQAVCHETYGILPPPLNFRGISPTPTSIQLIWSPPELPHGTTILDYQLQCRSASEAGVTNLPQTPLAISISARQTGWTIKALQPDTLYQISLSARTQHGVGVPAKLEIRTLSNCKFGNSAKGLHLKKMQKCIAEHNPIVVFREARAH</sequence>
<dbReference type="OrthoDB" id="10253954at2759"/>
<dbReference type="Pfam" id="PF00041">
    <property type="entry name" value="fn3"/>
    <property type="match status" value="2"/>
</dbReference>
<evidence type="ECO:0000256" key="5">
    <source>
        <dbReference type="ARBA" id="ARBA00023319"/>
    </source>
</evidence>
<keyword evidence="5" id="KW-0393">Immunoglobulin domain</keyword>
<dbReference type="GO" id="GO:0016020">
    <property type="term" value="C:membrane"/>
    <property type="evidence" value="ECO:0007669"/>
    <property type="project" value="UniProtKB-SubCell"/>
</dbReference>
<feature type="domain" description="Fibronectin type-III" evidence="7">
    <location>
        <begin position="529"/>
        <end position="629"/>
    </location>
</feature>
<protein>
    <submittedName>
        <fullName evidence="10">Protein-tyrosine-phosphatase</fullName>
    </submittedName>
</protein>
<dbReference type="PRINTS" id="PR00014">
    <property type="entry name" value="FNTYPEIII"/>
</dbReference>
<evidence type="ECO:0000313" key="8">
    <source>
        <dbReference type="EMBL" id="VDK36551.1"/>
    </source>
</evidence>
<keyword evidence="4" id="KW-0325">Glycoprotein</keyword>
<keyword evidence="3" id="KW-1015">Disulfide bond</keyword>